<comment type="caution">
    <text evidence="1">The sequence shown here is derived from an EMBL/GenBank/DDBJ whole genome shotgun (WGS) entry which is preliminary data.</text>
</comment>
<evidence type="ECO:0000313" key="1">
    <source>
        <dbReference type="EMBL" id="KKM17492.1"/>
    </source>
</evidence>
<dbReference type="EMBL" id="LAZR01014437">
    <property type="protein sequence ID" value="KKM17492.1"/>
    <property type="molecule type" value="Genomic_DNA"/>
</dbReference>
<protein>
    <recommendedName>
        <fullName evidence="2">DUF4145 domain-containing protein</fullName>
    </recommendedName>
</protein>
<accession>A0A0F9HQW6</accession>
<organism evidence="1">
    <name type="scientific">marine sediment metagenome</name>
    <dbReference type="NCBI Taxonomy" id="412755"/>
    <lineage>
        <taxon>unclassified sequences</taxon>
        <taxon>metagenomes</taxon>
        <taxon>ecological metagenomes</taxon>
    </lineage>
</organism>
<proteinExistence type="predicted"/>
<gene>
    <name evidence="1" type="ORF">LCGC14_1675200</name>
</gene>
<reference evidence="1" key="1">
    <citation type="journal article" date="2015" name="Nature">
        <title>Complex archaea that bridge the gap between prokaryotes and eukaryotes.</title>
        <authorList>
            <person name="Spang A."/>
            <person name="Saw J.H."/>
            <person name="Jorgensen S.L."/>
            <person name="Zaremba-Niedzwiedzka K."/>
            <person name="Martijn J."/>
            <person name="Lind A.E."/>
            <person name="van Eijk R."/>
            <person name="Schleper C."/>
            <person name="Guy L."/>
            <person name="Ettema T.J."/>
        </authorList>
    </citation>
    <scope>NUCLEOTIDE SEQUENCE</scope>
</reference>
<name>A0A0F9HQW6_9ZZZZ</name>
<evidence type="ECO:0008006" key="2">
    <source>
        <dbReference type="Google" id="ProtNLM"/>
    </source>
</evidence>
<dbReference type="AlphaFoldDB" id="A0A0F9HQW6"/>
<sequence length="205" mass="23352">MATPREIIDAMESVLGIFLSNVRHKDRAAFILCDELVEMACKLRAREDDHHFDMTCGFKAAWKAPGVSIPPNPLGDSIQRSRHTRNTMQHASAAATVDERHCADAILDALAVIEHCWNGAQNHDMPAWMICVLRIVRLYSSEGTPDVRQQFEDRMRDEDWRGEERKQPRINEIKIRPGLRSNWGMLLTTRGHARLTQLLDEVGAD</sequence>